<organism evidence="2 3">
    <name type="scientific">Rhizobium gallicum bv. gallicum R602sp</name>
    <dbReference type="NCBI Taxonomy" id="1041138"/>
    <lineage>
        <taxon>Bacteria</taxon>
        <taxon>Pseudomonadati</taxon>
        <taxon>Pseudomonadota</taxon>
        <taxon>Alphaproteobacteria</taxon>
        <taxon>Hyphomicrobiales</taxon>
        <taxon>Rhizobiaceae</taxon>
        <taxon>Rhizobium/Agrobacterium group</taxon>
        <taxon>Rhizobium</taxon>
    </lineage>
</organism>
<dbReference type="GO" id="GO:0016874">
    <property type="term" value="F:ligase activity"/>
    <property type="evidence" value="ECO:0007669"/>
    <property type="project" value="UniProtKB-KW"/>
</dbReference>
<proteinExistence type="predicted"/>
<dbReference type="RefSeq" id="WP_052451521.1">
    <property type="nucleotide sequence ID" value="NZ_CP006877.1"/>
</dbReference>
<sequence length="116" mass="12844">MTRAPQKPKKSLLAKDVASVRTRATKPRDPTQPNRSLDPMPNHIDLCRTLFKHQAAEVRAAVYEINWGGHDWTHCFRAIEQAAKQLGVAWVLDGEAVVLDEQGGPISDCCSNRSAP</sequence>
<name>A0A0B4X018_9HYPH</name>
<feature type="region of interest" description="Disordered" evidence="1">
    <location>
        <begin position="1"/>
        <end position="40"/>
    </location>
</feature>
<dbReference type="Proteomes" id="UP000031368">
    <property type="component" value="Chromosome"/>
</dbReference>
<evidence type="ECO:0000313" key="3">
    <source>
        <dbReference type="Proteomes" id="UP000031368"/>
    </source>
</evidence>
<dbReference type="EMBL" id="CP006877">
    <property type="protein sequence ID" value="AJD41289.1"/>
    <property type="molecule type" value="Genomic_DNA"/>
</dbReference>
<gene>
    <name evidence="2" type="ORF">RGR602_CH01959</name>
</gene>
<dbReference type="AlphaFoldDB" id="A0A0B4X018"/>
<reference evidence="2 3" key="1">
    <citation type="submission" date="2013-11" db="EMBL/GenBank/DDBJ databases">
        <title>Complete genome sequence of Rhizobium gallicum bv. gallicum R602.</title>
        <authorList>
            <person name="Bustos P."/>
            <person name="Santamaria R.I."/>
            <person name="Lozano L."/>
            <person name="Acosta J.L."/>
            <person name="Ormeno-Orrillo E."/>
            <person name="Rogel M.A."/>
            <person name="Romero D."/>
            <person name="Cevallos M.A."/>
            <person name="Martinez-Romero E."/>
            <person name="Gonzalez V."/>
        </authorList>
    </citation>
    <scope>NUCLEOTIDE SEQUENCE [LARGE SCALE GENOMIC DNA]</scope>
    <source>
        <strain evidence="2 3">R602</strain>
    </source>
</reference>
<dbReference type="KEGG" id="rga:RGR602_CH01959"/>
<dbReference type="HOGENOM" id="CLU_2094883_0_0_5"/>
<keyword evidence="3" id="KW-1185">Reference proteome</keyword>
<feature type="compositionally biased region" description="Basic residues" evidence="1">
    <location>
        <begin position="1"/>
        <end position="12"/>
    </location>
</feature>
<evidence type="ECO:0000256" key="1">
    <source>
        <dbReference type="SAM" id="MobiDB-lite"/>
    </source>
</evidence>
<keyword evidence="2" id="KW-0436">Ligase</keyword>
<accession>A0A0B4X018</accession>
<evidence type="ECO:0000313" key="2">
    <source>
        <dbReference type="EMBL" id="AJD41289.1"/>
    </source>
</evidence>
<protein>
    <submittedName>
        <fullName evidence="2">ATP-dependent DNA ligase domain-containing protein</fullName>
    </submittedName>
</protein>